<evidence type="ECO:0000256" key="3">
    <source>
        <dbReference type="ARBA" id="ARBA00022989"/>
    </source>
</evidence>
<feature type="transmembrane region" description="Helical" evidence="5">
    <location>
        <begin position="350"/>
        <end position="367"/>
    </location>
</feature>
<dbReference type="PANTHER" id="PTHR11814">
    <property type="entry name" value="SULFATE TRANSPORTER"/>
    <property type="match status" value="1"/>
</dbReference>
<evidence type="ECO:0000313" key="8">
    <source>
        <dbReference type="Proteomes" id="UP000283497"/>
    </source>
</evidence>
<dbReference type="RefSeq" id="WP_118313848.1">
    <property type="nucleotide sequence ID" value="NZ_JBGKNB010000003.1"/>
</dbReference>
<evidence type="ECO:0000259" key="6">
    <source>
        <dbReference type="PROSITE" id="PS50801"/>
    </source>
</evidence>
<dbReference type="Gene3D" id="3.30.750.24">
    <property type="entry name" value="STAS domain"/>
    <property type="match status" value="1"/>
</dbReference>
<sequence length="755" mass="83356">MKSSLFPTLKNYKKEYLGKDIAAGIMIAAVSIPISMGYAEVSGLPAVFGLYGSVLPILFFALFSTSPQFIFGVDAAPAAIAGAALASLGIESGSADALRYIPVIALFVGLWLLLFYFLKAGKLVTFISTPVMGGFISGIALTIILMQIPKIMGGKSGSGELPELLKHLYETAQHINWVSVALGVGALAILIISKKVMPKFPMAVVIMALGMIATMVFHVDRYGVTLLAKVEPGLPKFILPDIFHVDLSHAAGRGLMIAVVVMAETLLSENNFAAKNGYKIDDNKEILACAAGNIISAFAGSCPVNGSISRTSMNEQFDGKTQAVSITAAVTMVAVLLFAAGFIGYLPVPVLTAIVISALMNVVEWHLAVRLFKVSRKEFYIFVAACMAVLFLGTIYGVIIGIILSFVAVVIRETNPPRAFLGGIPGRDGFYDLNKNHYAHPIENTVIYRFNASLFFANSKLFQEDIENHLKEDTKTVIVDAGTITNIDITAADTLLMLKNNLEKKGIAFYITEHMQGLNTQLHNLGMGSLIEEGCVRRTITAALLDSGLQKPFPLEGVPADLQENLKELQENAEKALSSHKHNTKNIEKIKKTLWLHTLPAEEENTLEEFAWAFGEDTVNEIEKRVHQVISHLHHWPELEAISESGLARQMRAWHNLGVIDEDEVLRRMELHLDELSANLEEDKNKQLIFQMIEKRRQHLEMELKQENPEIWQKLVESREHLERRLEKQNPEAAKRLRELEEKFLGKKWGGTGED</sequence>
<dbReference type="InterPro" id="IPR011547">
    <property type="entry name" value="SLC26A/SulP_dom"/>
</dbReference>
<dbReference type="InterPro" id="IPR001902">
    <property type="entry name" value="SLC26A/SulP_fam"/>
</dbReference>
<evidence type="ECO:0000256" key="5">
    <source>
        <dbReference type="SAM" id="Phobius"/>
    </source>
</evidence>
<dbReference type="Pfam" id="PF00916">
    <property type="entry name" value="Sulfate_transp"/>
    <property type="match status" value="1"/>
</dbReference>
<dbReference type="GO" id="GO:0055085">
    <property type="term" value="P:transmembrane transport"/>
    <property type="evidence" value="ECO:0007669"/>
    <property type="project" value="InterPro"/>
</dbReference>
<dbReference type="PROSITE" id="PS50801">
    <property type="entry name" value="STAS"/>
    <property type="match status" value="1"/>
</dbReference>
<dbReference type="EMBL" id="QRNJ01000002">
    <property type="protein sequence ID" value="RHK42170.1"/>
    <property type="molecule type" value="Genomic_DNA"/>
</dbReference>
<dbReference type="Pfam" id="PF01740">
    <property type="entry name" value="STAS"/>
    <property type="match status" value="1"/>
</dbReference>
<dbReference type="InterPro" id="IPR036513">
    <property type="entry name" value="STAS_dom_sf"/>
</dbReference>
<feature type="transmembrane region" description="Helical" evidence="5">
    <location>
        <begin position="379"/>
        <end position="411"/>
    </location>
</feature>
<dbReference type="InterPro" id="IPR002645">
    <property type="entry name" value="STAS_dom"/>
</dbReference>
<dbReference type="Proteomes" id="UP000283497">
    <property type="component" value="Unassembled WGS sequence"/>
</dbReference>
<feature type="transmembrane region" description="Helical" evidence="5">
    <location>
        <begin position="174"/>
        <end position="193"/>
    </location>
</feature>
<feature type="transmembrane region" description="Helical" evidence="5">
    <location>
        <begin position="130"/>
        <end position="148"/>
    </location>
</feature>
<feature type="transmembrane region" description="Helical" evidence="5">
    <location>
        <begin position="100"/>
        <end position="118"/>
    </location>
</feature>
<protein>
    <submittedName>
        <fullName evidence="7">STAS domain-containing protein</fullName>
    </submittedName>
</protein>
<dbReference type="AlphaFoldDB" id="A0A415GAT0"/>
<gene>
    <name evidence="7" type="ORF">DW068_00750</name>
</gene>
<proteinExistence type="predicted"/>
<comment type="subcellular location">
    <subcellularLocation>
        <location evidence="1">Membrane</location>
        <topology evidence="1">Multi-pass membrane protein</topology>
    </subcellularLocation>
</comment>
<comment type="caution">
    <text evidence="7">The sequence shown here is derived from an EMBL/GenBank/DDBJ whole genome shotgun (WGS) entry which is preliminary data.</text>
</comment>
<evidence type="ECO:0000256" key="2">
    <source>
        <dbReference type="ARBA" id="ARBA00022692"/>
    </source>
</evidence>
<organism evidence="7 8">
    <name type="scientific">Anaerobutyricum hallii</name>
    <dbReference type="NCBI Taxonomy" id="39488"/>
    <lineage>
        <taxon>Bacteria</taxon>
        <taxon>Bacillati</taxon>
        <taxon>Bacillota</taxon>
        <taxon>Clostridia</taxon>
        <taxon>Lachnospirales</taxon>
        <taxon>Lachnospiraceae</taxon>
        <taxon>Anaerobutyricum</taxon>
    </lineage>
</organism>
<feature type="transmembrane region" description="Helical" evidence="5">
    <location>
        <begin position="21"/>
        <end position="38"/>
    </location>
</feature>
<evidence type="ECO:0000256" key="4">
    <source>
        <dbReference type="ARBA" id="ARBA00023136"/>
    </source>
</evidence>
<feature type="transmembrane region" description="Helical" evidence="5">
    <location>
        <begin position="44"/>
        <end position="62"/>
    </location>
</feature>
<evidence type="ECO:0000313" key="7">
    <source>
        <dbReference type="EMBL" id="RHK42170.1"/>
    </source>
</evidence>
<evidence type="ECO:0000256" key="1">
    <source>
        <dbReference type="ARBA" id="ARBA00004141"/>
    </source>
</evidence>
<feature type="transmembrane region" description="Helical" evidence="5">
    <location>
        <begin position="200"/>
        <end position="219"/>
    </location>
</feature>
<dbReference type="CDD" id="cd07042">
    <property type="entry name" value="STAS_SulP_like_sulfate_transporter"/>
    <property type="match status" value="1"/>
</dbReference>
<feature type="domain" description="STAS" evidence="6">
    <location>
        <begin position="435"/>
        <end position="547"/>
    </location>
</feature>
<dbReference type="GO" id="GO:0016020">
    <property type="term" value="C:membrane"/>
    <property type="evidence" value="ECO:0007669"/>
    <property type="project" value="UniProtKB-SubCell"/>
</dbReference>
<dbReference type="SUPFAM" id="SSF52091">
    <property type="entry name" value="SpoIIaa-like"/>
    <property type="match status" value="1"/>
</dbReference>
<name>A0A415GAT0_9FIRM</name>
<keyword evidence="2 5" id="KW-0812">Transmembrane</keyword>
<feature type="transmembrane region" description="Helical" evidence="5">
    <location>
        <begin position="323"/>
        <end position="344"/>
    </location>
</feature>
<keyword evidence="3 5" id="KW-1133">Transmembrane helix</keyword>
<feature type="transmembrane region" description="Helical" evidence="5">
    <location>
        <begin position="69"/>
        <end position="88"/>
    </location>
</feature>
<accession>A0A415GAT0</accession>
<reference evidence="7 8" key="1">
    <citation type="submission" date="2018-08" db="EMBL/GenBank/DDBJ databases">
        <title>A genome reference for cultivated species of the human gut microbiota.</title>
        <authorList>
            <person name="Zou Y."/>
            <person name="Xue W."/>
            <person name="Luo G."/>
        </authorList>
    </citation>
    <scope>NUCLEOTIDE SEQUENCE [LARGE SCALE GENOMIC DNA]</scope>
    <source>
        <strain evidence="7 8">AF45-14BH</strain>
    </source>
</reference>
<keyword evidence="4 5" id="KW-0472">Membrane</keyword>